<dbReference type="PANTHER" id="PTHR30287:SF1">
    <property type="entry name" value="INNER MEMBRANE PROTEIN"/>
    <property type="match status" value="1"/>
</dbReference>
<evidence type="ECO:0000256" key="1">
    <source>
        <dbReference type="ARBA" id="ARBA00004651"/>
    </source>
</evidence>
<feature type="transmembrane region" description="Helical" evidence="6">
    <location>
        <begin position="396"/>
        <end position="414"/>
    </location>
</feature>
<evidence type="ECO:0000256" key="6">
    <source>
        <dbReference type="SAM" id="Phobius"/>
    </source>
</evidence>
<feature type="transmembrane region" description="Helical" evidence="6">
    <location>
        <begin position="420"/>
        <end position="443"/>
    </location>
</feature>
<gene>
    <name evidence="8" type="ORF">CNX65_13995</name>
</gene>
<dbReference type="EMBL" id="CP023445">
    <property type="protein sequence ID" value="ATE54266.1"/>
    <property type="molecule type" value="Genomic_DNA"/>
</dbReference>
<dbReference type="InterPro" id="IPR003838">
    <property type="entry name" value="ABC3_permease_C"/>
</dbReference>
<keyword evidence="4 6" id="KW-1133">Transmembrane helix</keyword>
<feature type="transmembrane region" description="Helical" evidence="6">
    <location>
        <begin position="339"/>
        <end position="366"/>
    </location>
</feature>
<sequence length="822" mass="82408">MRTLALASVRHRLGSFAAVAVAVLLASALLTALGVLLESGLRSGVPPQRYAGADVVVGAAQAVEVVEDLDLRLAERAPLPADAAARVAAAPGVREAIAESATAVLVDGAPAQAVGWGTAALAPSTLVRGRAPAAPSELVLDAGLADALSAGPGDRVQVAVGGVPQEYEVTGVTDTSVPRRPALYLTDPRALELAGGQVDVVGVLAEPGTTPEAVAESISRALPGATTYTGVRRGDAEFLDAGEARGYLVTLSSSFAGTVLMIAVLVVASTLTLSIGQRAGELALLRAVAATPAQIHRVVGAEVLVVSGTAAVLGALPGVRAAGLLRDAFADAGRLPPDFALALSPVPPLAAILLVVGTARFAAWLAARRPASADPMTALRESALPPPRVSALRARSGWACVIFGLLLCALPLFVPGELAAAGAAASAMLTVIGAALLGPRLVLASASLVSRPLTAAFPVAAPLALASVRADARRFASVAVPILLAVTVAGVQVFTQTTVAAAAGAQSAEGMRADVVVAGEAGLAPQVATALREVADEVVPLVRGQVAARHTTLGEPALTPLAAQGVDAPGAVLDLDVRQGGLTSTTADSVALSTQAAATLGVSPGDRLPLVLGDGAEITPTVTALYARGLGYGDVTLPHDVLLPHTTTKLDHLVLVRGADEPAVTAALDGYAGVRVLAGNDLTAAGQSERDGDSWTNLIALVVLLGYLAISVVNTLVMATSRRSREFALLRLVGTGKAQVLRVVALEALLLASIALLAGAAAVLPALAGLSYGLTSTPVPTTPWQVWAAITATTLLLTLAATAIPARTALRPPPVTLLSAAT</sequence>
<evidence type="ECO:0000313" key="8">
    <source>
        <dbReference type="EMBL" id="ATE54266.1"/>
    </source>
</evidence>
<feature type="transmembrane region" description="Helical" evidence="6">
    <location>
        <begin position="255"/>
        <end position="276"/>
    </location>
</feature>
<comment type="subcellular location">
    <subcellularLocation>
        <location evidence="1">Cell membrane</location>
        <topology evidence="1">Multi-pass membrane protein</topology>
    </subcellularLocation>
</comment>
<evidence type="ECO:0000256" key="5">
    <source>
        <dbReference type="ARBA" id="ARBA00023136"/>
    </source>
</evidence>
<feature type="domain" description="ABC3 transporter permease C-terminal" evidence="7">
    <location>
        <begin position="699"/>
        <end position="814"/>
    </location>
</feature>
<feature type="transmembrane region" description="Helical" evidence="6">
    <location>
        <begin position="784"/>
        <end position="804"/>
    </location>
</feature>
<keyword evidence="3 6" id="KW-0812">Transmembrane</keyword>
<dbReference type="PANTHER" id="PTHR30287">
    <property type="entry name" value="MEMBRANE COMPONENT OF PREDICTED ABC SUPERFAMILY METABOLITE UPTAKE TRANSPORTER"/>
    <property type="match status" value="1"/>
</dbReference>
<name>A0A290Z5I5_9PSEU</name>
<dbReference type="InterPro" id="IPR038766">
    <property type="entry name" value="Membrane_comp_ABC_pdt"/>
</dbReference>
<dbReference type="GO" id="GO:0005886">
    <property type="term" value="C:plasma membrane"/>
    <property type="evidence" value="ECO:0007669"/>
    <property type="project" value="UniProtKB-SubCell"/>
</dbReference>
<evidence type="ECO:0000256" key="2">
    <source>
        <dbReference type="ARBA" id="ARBA00022475"/>
    </source>
</evidence>
<protein>
    <submittedName>
        <fullName evidence="8">ABC transporter permease</fullName>
    </submittedName>
</protein>
<dbReference type="AlphaFoldDB" id="A0A290Z5I5"/>
<evidence type="ECO:0000259" key="7">
    <source>
        <dbReference type="Pfam" id="PF02687"/>
    </source>
</evidence>
<dbReference type="RefSeq" id="WP_096493245.1">
    <property type="nucleotide sequence ID" value="NZ_CP023445.1"/>
</dbReference>
<dbReference type="Proteomes" id="UP000218505">
    <property type="component" value="Chromosome"/>
</dbReference>
<feature type="transmembrane region" description="Helical" evidence="6">
    <location>
        <begin position="297"/>
        <end position="319"/>
    </location>
</feature>
<keyword evidence="2" id="KW-1003">Cell membrane</keyword>
<evidence type="ECO:0000256" key="3">
    <source>
        <dbReference type="ARBA" id="ARBA00022692"/>
    </source>
</evidence>
<keyword evidence="5 6" id="KW-0472">Membrane</keyword>
<feature type="domain" description="ABC3 transporter permease C-terminal" evidence="7">
    <location>
        <begin position="254"/>
        <end position="374"/>
    </location>
</feature>
<dbReference type="Pfam" id="PF02687">
    <property type="entry name" value="FtsX"/>
    <property type="match status" value="2"/>
</dbReference>
<feature type="transmembrane region" description="Helical" evidence="6">
    <location>
        <begin position="475"/>
        <end position="494"/>
    </location>
</feature>
<accession>A0A290Z5I5</accession>
<evidence type="ECO:0000313" key="9">
    <source>
        <dbReference type="Proteomes" id="UP000218505"/>
    </source>
</evidence>
<reference evidence="8" key="1">
    <citation type="submission" date="2017-09" db="EMBL/GenBank/DDBJ databases">
        <title>Complete Genome Sequence of ansamitocin-producing Bacterium Actinosynnema pretiosum X47.</title>
        <authorList>
            <person name="Cao G."/>
            <person name="Zong G."/>
            <person name="Zhong C."/>
            <person name="Fu J."/>
        </authorList>
    </citation>
    <scope>NUCLEOTIDE SEQUENCE [LARGE SCALE GENOMIC DNA]</scope>
    <source>
        <strain evidence="8">X47</strain>
    </source>
</reference>
<feature type="transmembrane region" description="Helical" evidence="6">
    <location>
        <begin position="698"/>
        <end position="719"/>
    </location>
</feature>
<evidence type="ECO:0000256" key="4">
    <source>
        <dbReference type="ARBA" id="ARBA00022989"/>
    </source>
</evidence>
<organism evidence="8 9">
    <name type="scientific">Actinosynnema pretiosum</name>
    <dbReference type="NCBI Taxonomy" id="42197"/>
    <lineage>
        <taxon>Bacteria</taxon>
        <taxon>Bacillati</taxon>
        <taxon>Actinomycetota</taxon>
        <taxon>Actinomycetes</taxon>
        <taxon>Pseudonocardiales</taxon>
        <taxon>Pseudonocardiaceae</taxon>
        <taxon>Actinosynnema</taxon>
    </lineage>
</organism>
<proteinExistence type="predicted"/>
<keyword evidence="9" id="KW-1185">Reference proteome</keyword>
<dbReference type="KEGG" id="apre:CNX65_13995"/>
<feature type="transmembrane region" description="Helical" evidence="6">
    <location>
        <begin position="740"/>
        <end position="764"/>
    </location>
</feature>